<evidence type="ECO:0000313" key="3">
    <source>
        <dbReference type="Proteomes" id="UP000230824"/>
    </source>
</evidence>
<proteinExistence type="predicted"/>
<keyword evidence="1" id="KW-1133">Transmembrane helix</keyword>
<evidence type="ECO:0000313" key="2">
    <source>
        <dbReference type="EMBL" id="ATI15954.1"/>
    </source>
</evidence>
<organism evidence="2 3">
    <name type="scientific">Escherichia phage vB_EcoM_PHB05</name>
    <dbReference type="NCBI Taxonomy" id="2041347"/>
    <lineage>
        <taxon>Viruses</taxon>
        <taxon>Duplodnaviria</taxon>
        <taxon>Heunggongvirae</taxon>
        <taxon>Uroviricota</taxon>
        <taxon>Caudoviricetes</taxon>
        <taxon>Stephanstirmvirinae</taxon>
        <taxon>Justusliebigvirus</taxon>
        <taxon>Justusliebigvirus PHB05</taxon>
    </lineage>
</organism>
<feature type="transmembrane region" description="Helical" evidence="1">
    <location>
        <begin position="32"/>
        <end position="55"/>
    </location>
</feature>
<keyword evidence="3" id="KW-1185">Reference proteome</keyword>
<dbReference type="KEGG" id="vg:62611924"/>
<accession>A0A291LAN7</accession>
<keyword evidence="1" id="KW-0812">Transmembrane</keyword>
<reference evidence="2 3" key="1">
    <citation type="submission" date="2017-09" db="EMBL/GenBank/DDBJ databases">
        <title>Phage vB_EcoM_PHB05 against multidrug-resistant shiga toxin-producing Escherichia.</title>
        <authorList>
            <person name="Chen Y."/>
            <person name="Song J."/>
            <person name="Wu B."/>
        </authorList>
    </citation>
    <scope>NUCLEOTIDE SEQUENCE [LARGE SCALE GENOMIC DNA]</scope>
    <source>
        <strain evidence="2">Wastewater</strain>
    </source>
</reference>
<dbReference type="RefSeq" id="YP_009984580.1">
    <property type="nucleotide sequence ID" value="NC_052652.1"/>
</dbReference>
<sequence>MSFFVTVFMAIWIVVSLVLFLVGCLEEIKKAIICGFFGFIISPAWMWFFIMIGFLKR</sequence>
<dbReference type="Proteomes" id="UP000230824">
    <property type="component" value="Segment"/>
</dbReference>
<evidence type="ECO:0000256" key="1">
    <source>
        <dbReference type="SAM" id="Phobius"/>
    </source>
</evidence>
<dbReference type="EMBL" id="MF805809">
    <property type="protein sequence ID" value="ATI15954.1"/>
    <property type="molecule type" value="Genomic_DNA"/>
</dbReference>
<keyword evidence="1" id="KW-0472">Membrane</keyword>
<protein>
    <submittedName>
        <fullName evidence="2">Uncharacterized protein</fullName>
    </submittedName>
</protein>
<dbReference type="GeneID" id="62611924"/>
<feature type="transmembrane region" description="Helical" evidence="1">
    <location>
        <begin position="6"/>
        <end position="25"/>
    </location>
</feature>
<name>A0A291LAN7_9CAUD</name>